<keyword evidence="9" id="KW-0325">Glycoprotein</keyword>
<keyword evidence="2" id="KW-1003">Cell membrane</keyword>
<comment type="subcellular location">
    <subcellularLocation>
        <location evidence="1">Cell membrane</location>
        <topology evidence="1">Single-pass type I membrane protein</topology>
    </subcellularLocation>
</comment>
<keyword evidence="4" id="KW-0732">Signal</keyword>
<dbReference type="EMBL" id="AYCK01023758">
    <property type="status" value="NOT_ANNOTATED_CDS"/>
    <property type="molecule type" value="Genomic_DNA"/>
</dbReference>
<reference evidence="13" key="3">
    <citation type="submission" date="2025-09" db="UniProtKB">
        <authorList>
            <consortium name="Ensembl"/>
        </authorList>
    </citation>
    <scope>IDENTIFICATION</scope>
</reference>
<dbReference type="GO" id="GO:0007166">
    <property type="term" value="P:cell surface receptor signaling pathway"/>
    <property type="evidence" value="ECO:0007669"/>
    <property type="project" value="TreeGrafter"/>
</dbReference>
<dbReference type="InterPro" id="IPR013106">
    <property type="entry name" value="Ig_V-set"/>
</dbReference>
<dbReference type="InterPro" id="IPR007110">
    <property type="entry name" value="Ig-like_dom"/>
</dbReference>
<evidence type="ECO:0000256" key="4">
    <source>
        <dbReference type="ARBA" id="ARBA00022729"/>
    </source>
</evidence>
<protein>
    <recommendedName>
        <fullName evidence="12">Ig-like domain-containing protein</fullName>
    </recommendedName>
</protein>
<dbReference type="InterPro" id="IPR036179">
    <property type="entry name" value="Ig-like_dom_sf"/>
</dbReference>
<dbReference type="GO" id="GO:0006955">
    <property type="term" value="P:immune response"/>
    <property type="evidence" value="ECO:0007669"/>
    <property type="project" value="TreeGrafter"/>
</dbReference>
<reference evidence="14" key="1">
    <citation type="submission" date="2013-10" db="EMBL/GenBank/DDBJ databases">
        <authorList>
            <person name="Schartl M."/>
            <person name="Warren W."/>
        </authorList>
    </citation>
    <scope>NUCLEOTIDE SEQUENCE [LARGE SCALE GENOMIC DNA]</scope>
    <source>
        <strain evidence="14">female</strain>
    </source>
</reference>
<evidence type="ECO:0000256" key="5">
    <source>
        <dbReference type="ARBA" id="ARBA00022989"/>
    </source>
</evidence>
<keyword evidence="6 11" id="KW-0472">Membrane</keyword>
<dbReference type="Gene3D" id="2.60.40.10">
    <property type="entry name" value="Immunoglobulins"/>
    <property type="match status" value="1"/>
</dbReference>
<accession>A0A096LUP9</accession>
<evidence type="ECO:0000256" key="1">
    <source>
        <dbReference type="ARBA" id="ARBA00004251"/>
    </source>
</evidence>
<evidence type="ECO:0000256" key="7">
    <source>
        <dbReference type="ARBA" id="ARBA00023157"/>
    </source>
</evidence>
<keyword evidence="14" id="KW-1185">Reference proteome</keyword>
<evidence type="ECO:0000256" key="8">
    <source>
        <dbReference type="ARBA" id="ARBA00023170"/>
    </source>
</evidence>
<keyword evidence="7" id="KW-1015">Disulfide bond</keyword>
<evidence type="ECO:0000256" key="2">
    <source>
        <dbReference type="ARBA" id="ARBA00022475"/>
    </source>
</evidence>
<keyword evidence="5 11" id="KW-1133">Transmembrane helix</keyword>
<dbReference type="PANTHER" id="PTHR25466">
    <property type="entry name" value="T-LYMPHOCYTE ACTIVATION ANTIGEN"/>
    <property type="match status" value="1"/>
</dbReference>
<keyword evidence="8" id="KW-0675">Receptor</keyword>
<dbReference type="SUPFAM" id="SSF48726">
    <property type="entry name" value="Immunoglobulin"/>
    <property type="match status" value="1"/>
</dbReference>
<keyword evidence="10" id="KW-0393">Immunoglobulin domain</keyword>
<dbReference type="SMART" id="SM00409">
    <property type="entry name" value="IG"/>
    <property type="match status" value="1"/>
</dbReference>
<proteinExistence type="predicted"/>
<keyword evidence="3 11" id="KW-0812">Transmembrane</keyword>
<evidence type="ECO:0000256" key="3">
    <source>
        <dbReference type="ARBA" id="ARBA00022692"/>
    </source>
</evidence>
<dbReference type="InterPro" id="IPR051713">
    <property type="entry name" value="T-cell_Activation_Regulation"/>
</dbReference>
<sequence>PIPVWAIVLLVLLVLLVLVAAAGVSFYFWLRWKLAQQVEVKAGVKSVQLSCRTTENLDGDVRVEWRDGWNRKVHVYQNGSDQPDEQSQFYRTRTKMDGNLLKNKNLSLTLKRPTYGDGGIYSCRVYNRDGHVLMKKDIRLKVKGQ</sequence>
<dbReference type="PROSITE" id="PS50835">
    <property type="entry name" value="IG_LIKE"/>
    <property type="match status" value="1"/>
</dbReference>
<evidence type="ECO:0000256" key="9">
    <source>
        <dbReference type="ARBA" id="ARBA00023180"/>
    </source>
</evidence>
<dbReference type="AlphaFoldDB" id="A0A096LUP9"/>
<dbReference type="OMA" id="DQYENRT"/>
<dbReference type="GO" id="GO:0009897">
    <property type="term" value="C:external side of plasma membrane"/>
    <property type="evidence" value="ECO:0007669"/>
    <property type="project" value="TreeGrafter"/>
</dbReference>
<evidence type="ECO:0000256" key="6">
    <source>
        <dbReference type="ARBA" id="ARBA00023136"/>
    </source>
</evidence>
<organism evidence="13 14">
    <name type="scientific">Poecilia formosa</name>
    <name type="common">Amazon molly</name>
    <name type="synonym">Limia formosa</name>
    <dbReference type="NCBI Taxonomy" id="48698"/>
    <lineage>
        <taxon>Eukaryota</taxon>
        <taxon>Metazoa</taxon>
        <taxon>Chordata</taxon>
        <taxon>Craniata</taxon>
        <taxon>Vertebrata</taxon>
        <taxon>Euteleostomi</taxon>
        <taxon>Actinopterygii</taxon>
        <taxon>Neopterygii</taxon>
        <taxon>Teleostei</taxon>
        <taxon>Neoteleostei</taxon>
        <taxon>Acanthomorphata</taxon>
        <taxon>Ovalentaria</taxon>
        <taxon>Atherinomorphae</taxon>
        <taxon>Cyprinodontiformes</taxon>
        <taxon>Poeciliidae</taxon>
        <taxon>Poeciliinae</taxon>
        <taxon>Poecilia</taxon>
    </lineage>
</organism>
<dbReference type="Ensembl" id="ENSPFOT00000022669.1">
    <property type="protein sequence ID" value="ENSPFOP00000022890.1"/>
    <property type="gene ID" value="ENSPFOG00000024406.1"/>
</dbReference>
<evidence type="ECO:0000256" key="10">
    <source>
        <dbReference type="ARBA" id="ARBA00023319"/>
    </source>
</evidence>
<evidence type="ECO:0000313" key="14">
    <source>
        <dbReference type="Proteomes" id="UP000028760"/>
    </source>
</evidence>
<dbReference type="Proteomes" id="UP000028760">
    <property type="component" value="Unassembled WGS sequence"/>
</dbReference>
<dbReference type="PANTHER" id="PTHR25466:SF9">
    <property type="entry name" value="FIBRONECTIN TYPE-III DOMAIN-CONTAINING PROTEIN"/>
    <property type="match status" value="1"/>
</dbReference>
<evidence type="ECO:0000256" key="11">
    <source>
        <dbReference type="SAM" id="Phobius"/>
    </source>
</evidence>
<feature type="transmembrane region" description="Helical" evidence="11">
    <location>
        <begin position="6"/>
        <end position="30"/>
    </location>
</feature>
<dbReference type="Pfam" id="PF07686">
    <property type="entry name" value="V-set"/>
    <property type="match status" value="1"/>
</dbReference>
<dbReference type="GO" id="GO:0042130">
    <property type="term" value="P:negative regulation of T cell proliferation"/>
    <property type="evidence" value="ECO:0007669"/>
    <property type="project" value="TreeGrafter"/>
</dbReference>
<dbReference type="InterPro" id="IPR013783">
    <property type="entry name" value="Ig-like_fold"/>
</dbReference>
<name>A0A096LUP9_POEFO</name>
<feature type="domain" description="Ig-like" evidence="12">
    <location>
        <begin position="3"/>
        <end position="139"/>
    </location>
</feature>
<dbReference type="InterPro" id="IPR003599">
    <property type="entry name" value="Ig_sub"/>
</dbReference>
<dbReference type="GeneTree" id="ENSGT00940000175195"/>
<dbReference type="GO" id="GO:0071222">
    <property type="term" value="P:cellular response to lipopolysaccharide"/>
    <property type="evidence" value="ECO:0007669"/>
    <property type="project" value="TreeGrafter"/>
</dbReference>
<evidence type="ECO:0000313" key="13">
    <source>
        <dbReference type="Ensembl" id="ENSPFOP00000022890.1"/>
    </source>
</evidence>
<dbReference type="GO" id="GO:0042102">
    <property type="term" value="P:positive regulation of T cell proliferation"/>
    <property type="evidence" value="ECO:0007669"/>
    <property type="project" value="TreeGrafter"/>
</dbReference>
<reference evidence="13" key="2">
    <citation type="submission" date="2025-08" db="UniProtKB">
        <authorList>
            <consortium name="Ensembl"/>
        </authorList>
    </citation>
    <scope>IDENTIFICATION</scope>
</reference>
<dbReference type="GO" id="GO:0031295">
    <property type="term" value="P:T cell costimulation"/>
    <property type="evidence" value="ECO:0007669"/>
    <property type="project" value="TreeGrafter"/>
</dbReference>
<evidence type="ECO:0000259" key="12">
    <source>
        <dbReference type="PROSITE" id="PS50835"/>
    </source>
</evidence>